<evidence type="ECO:0000256" key="1">
    <source>
        <dbReference type="SAM" id="MobiDB-lite"/>
    </source>
</evidence>
<feature type="compositionally biased region" description="Low complexity" evidence="1">
    <location>
        <begin position="524"/>
        <end position="534"/>
    </location>
</feature>
<feature type="region of interest" description="Disordered" evidence="1">
    <location>
        <begin position="279"/>
        <end position="621"/>
    </location>
</feature>
<dbReference type="Proteomes" id="UP000785200">
    <property type="component" value="Unassembled WGS sequence"/>
</dbReference>
<evidence type="ECO:0000313" key="3">
    <source>
        <dbReference type="Proteomes" id="UP000785200"/>
    </source>
</evidence>
<feature type="compositionally biased region" description="Pro residues" evidence="1">
    <location>
        <begin position="500"/>
        <end position="523"/>
    </location>
</feature>
<feature type="compositionally biased region" description="Pro residues" evidence="1">
    <location>
        <begin position="424"/>
        <end position="442"/>
    </location>
</feature>
<proteinExistence type="predicted"/>
<accession>A0A9P6VN46</accession>
<feature type="compositionally biased region" description="Low complexity" evidence="1">
    <location>
        <begin position="443"/>
        <end position="452"/>
    </location>
</feature>
<feature type="compositionally biased region" description="Polar residues" evidence="1">
    <location>
        <begin position="562"/>
        <end position="572"/>
    </location>
</feature>
<gene>
    <name evidence="2" type="ORF">D0Z07_2576</name>
</gene>
<feature type="compositionally biased region" description="Low complexity" evidence="1">
    <location>
        <begin position="279"/>
        <end position="297"/>
    </location>
</feature>
<sequence>MFCDHDCLETAQSPEKTLLLGLGSTPGITGSAIQEQSSSTVMPVAVQFTSQPVSPLGKSYQNVAIAIQSGPETSGSSMAQTGVPSEVQHGFSGLSSQHPTIVWDEIAWAPEVTFTAPSPKALKALFLPIVSILSSSLFKVPKQSSFILFLIAVSVTGMLSNPTADLQLPPIAPSSSSTNAQHSTPTSNGKLYTLMSLGGFDSIGIAVLHPETTLTRSVVSTPPSQPTTSPVRAPPPPPPPPPITTVISTSTSTLTSTSTSTSKGLGCIIGLIGGFGDCSSSSDSTTSSTVVQSPTTDNRISGYETDDCFTTEHTTTSIQPVSSPQGPTTNSVRPTTVVQSSSSVVVPPSSNSSPSHTQVPPPVSTNPLPVSSPPPPVSSPPPPVSSPPPPVSSPPPPASSPPPPASSPPPPASSSSPSDSDTHIPPPTLSNPLPVSSPPPPTSGSSPSHTLTQVQPPTSTNPLPVSITTPPTSSSSPSHTLTQVPPPTSTNPLPVSGAPPATPSSSPPTSTNPPPVSSPPPPTSSSLPSGTNTQVPPPTSTTPLPAISTPPPTSTSSPSDTNTQVSLFTSTNPLPVSSTPQPTSSSLPLGVVQTPPPASSSSIIPSSLSSGTVPQLSTTQLPASGPEVITIGSSTITANSASDFIIGSATLTPGGQVTVGGTTVSLASNGGVLATGTNTEALTSTQGSTLPPVPIIIGSLTITQGPSSALVIGSQTLTPGSAATISGDVISLDSGGAIIVNGADGSSSAPTSTPAPVVVVDGSSITENSASGFVIGNQTLFPGSAITTGGEVITLPLPSQPTTAAASITSAPIFLVGSSTFTENSQSDLVIGTETLTPGGVMTVDGQVISLSPTGNAVIVNGAPPSTFLTETASIIPPQVSSLIIGGETLTAGGRVTVGGDILSLAPSGTGIVVIGTVTVGGGESTATATTTGKKKNVAGRVDSSRVFVACQVGFVIMVFWLH</sequence>
<keyword evidence="3" id="KW-1185">Reference proteome</keyword>
<feature type="compositionally biased region" description="Low complexity" evidence="1">
    <location>
        <begin position="573"/>
        <end position="589"/>
    </location>
</feature>
<feature type="compositionally biased region" description="Low complexity" evidence="1">
    <location>
        <begin position="462"/>
        <end position="482"/>
    </location>
</feature>
<evidence type="ECO:0000313" key="2">
    <source>
        <dbReference type="EMBL" id="KAG0650598.1"/>
    </source>
</evidence>
<dbReference type="EMBL" id="VNKQ01000005">
    <property type="protein sequence ID" value="KAG0650598.1"/>
    <property type="molecule type" value="Genomic_DNA"/>
</dbReference>
<protein>
    <submittedName>
        <fullName evidence="2">Uncharacterized protein</fullName>
    </submittedName>
</protein>
<feature type="compositionally biased region" description="Low complexity" evidence="1">
    <location>
        <begin position="599"/>
        <end position="610"/>
    </location>
</feature>
<feature type="compositionally biased region" description="Polar residues" evidence="1">
    <location>
        <begin position="611"/>
        <end position="621"/>
    </location>
</feature>
<feature type="compositionally biased region" description="Low complexity" evidence="1">
    <location>
        <begin position="331"/>
        <end position="358"/>
    </location>
</feature>
<feature type="compositionally biased region" description="Pro residues" evidence="1">
    <location>
        <begin position="232"/>
        <end position="243"/>
    </location>
</feature>
<dbReference type="PRINTS" id="PR01217">
    <property type="entry name" value="PRICHEXTENSN"/>
</dbReference>
<feature type="region of interest" description="Disordered" evidence="1">
    <location>
        <begin position="216"/>
        <end position="245"/>
    </location>
</feature>
<feature type="compositionally biased region" description="Pro residues" evidence="1">
    <location>
        <begin position="359"/>
        <end position="412"/>
    </location>
</feature>
<feature type="compositionally biased region" description="Polar residues" evidence="1">
    <location>
        <begin position="317"/>
        <end position="330"/>
    </location>
</feature>
<dbReference type="AlphaFoldDB" id="A0A9P6VN46"/>
<dbReference type="OrthoDB" id="3642826at2759"/>
<organism evidence="2 3">
    <name type="scientific">Hyphodiscus hymeniophilus</name>
    <dbReference type="NCBI Taxonomy" id="353542"/>
    <lineage>
        <taxon>Eukaryota</taxon>
        <taxon>Fungi</taxon>
        <taxon>Dikarya</taxon>
        <taxon>Ascomycota</taxon>
        <taxon>Pezizomycotina</taxon>
        <taxon>Leotiomycetes</taxon>
        <taxon>Helotiales</taxon>
        <taxon>Hyphodiscaceae</taxon>
        <taxon>Hyphodiscus</taxon>
    </lineage>
</organism>
<feature type="compositionally biased region" description="Low complexity" evidence="1">
    <location>
        <begin position="216"/>
        <end position="231"/>
    </location>
</feature>
<reference evidence="2" key="1">
    <citation type="submission" date="2019-07" db="EMBL/GenBank/DDBJ databases">
        <title>Hyphodiscus hymeniophilus genome sequencing and assembly.</title>
        <authorList>
            <person name="Kramer G."/>
            <person name="Nodwell J."/>
        </authorList>
    </citation>
    <scope>NUCLEOTIDE SEQUENCE</scope>
    <source>
        <strain evidence="2">ATCC 34498</strain>
    </source>
</reference>
<name>A0A9P6VN46_9HELO</name>
<comment type="caution">
    <text evidence="2">The sequence shown here is derived from an EMBL/GenBank/DDBJ whole genome shotgun (WGS) entry which is preliminary data.</text>
</comment>